<dbReference type="GeneID" id="19121843"/>
<dbReference type="Pfam" id="PF18132">
    <property type="entry name" value="Tyrosinase_C"/>
    <property type="match status" value="1"/>
</dbReference>
<comment type="cofactor">
    <cofactor evidence="1">
        <name>Cu(2+)</name>
        <dbReference type="ChEBI" id="CHEBI:29036"/>
    </cofactor>
</comment>
<dbReference type="eggNOG" id="ENOG502RU8X">
    <property type="taxonomic scope" value="Eukaryota"/>
</dbReference>
<proteinExistence type="predicted"/>
<name>W6Z748_COCMI</name>
<gene>
    <name evidence="5" type="ORF">COCMIDRAFT_31327</name>
</gene>
<dbReference type="InterPro" id="IPR041640">
    <property type="entry name" value="Tyrosinase_C"/>
</dbReference>
<evidence type="ECO:0000256" key="2">
    <source>
        <dbReference type="ARBA" id="ARBA00023002"/>
    </source>
</evidence>
<dbReference type="STRING" id="930090.W6Z748"/>
<evidence type="ECO:0000256" key="3">
    <source>
        <dbReference type="ARBA" id="ARBA00023033"/>
    </source>
</evidence>
<dbReference type="OrthoDB" id="6132182at2759"/>
<dbReference type="Gene3D" id="1.10.1280.10">
    <property type="entry name" value="Di-copper center containing domain from catechol oxidase"/>
    <property type="match status" value="1"/>
</dbReference>
<protein>
    <recommendedName>
        <fullName evidence="4">Tyrosinase C-terminal domain-containing protein</fullName>
    </recommendedName>
</protein>
<keyword evidence="3" id="KW-0503">Monooxygenase</keyword>
<dbReference type="InterPro" id="IPR008922">
    <property type="entry name" value="Di-copper_centre_dom_sf"/>
</dbReference>
<evidence type="ECO:0000313" key="5">
    <source>
        <dbReference type="EMBL" id="EUC39496.1"/>
    </source>
</evidence>
<dbReference type="KEGG" id="bor:COCMIDRAFT_31327"/>
<evidence type="ECO:0000313" key="6">
    <source>
        <dbReference type="Proteomes" id="UP000054032"/>
    </source>
</evidence>
<dbReference type="Proteomes" id="UP000054032">
    <property type="component" value="Unassembled WGS sequence"/>
</dbReference>
<evidence type="ECO:0000259" key="4">
    <source>
        <dbReference type="Pfam" id="PF18132"/>
    </source>
</evidence>
<dbReference type="GO" id="GO:0004497">
    <property type="term" value="F:monooxygenase activity"/>
    <property type="evidence" value="ECO:0007669"/>
    <property type="project" value="UniProtKB-KW"/>
</dbReference>
<reference evidence="5 6" key="1">
    <citation type="journal article" date="2013" name="PLoS Genet.">
        <title>Comparative genome structure, secondary metabolite, and effector coding capacity across Cochliobolus pathogens.</title>
        <authorList>
            <person name="Condon B.J."/>
            <person name="Leng Y."/>
            <person name="Wu D."/>
            <person name="Bushley K.E."/>
            <person name="Ohm R.A."/>
            <person name="Otillar R."/>
            <person name="Martin J."/>
            <person name="Schackwitz W."/>
            <person name="Grimwood J."/>
            <person name="MohdZainudin N."/>
            <person name="Xue C."/>
            <person name="Wang R."/>
            <person name="Manning V.A."/>
            <person name="Dhillon B."/>
            <person name="Tu Z.J."/>
            <person name="Steffenson B.J."/>
            <person name="Salamov A."/>
            <person name="Sun H."/>
            <person name="Lowry S."/>
            <person name="LaButti K."/>
            <person name="Han J."/>
            <person name="Copeland A."/>
            <person name="Lindquist E."/>
            <person name="Barry K."/>
            <person name="Schmutz J."/>
            <person name="Baker S.E."/>
            <person name="Ciuffetti L.M."/>
            <person name="Grigoriev I.V."/>
            <person name="Zhong S."/>
            <person name="Turgeon B.G."/>
        </authorList>
    </citation>
    <scope>NUCLEOTIDE SEQUENCE [LARGE SCALE GENOMIC DNA]</scope>
    <source>
        <strain evidence="5 6">ATCC 44560</strain>
    </source>
</reference>
<evidence type="ECO:0000256" key="1">
    <source>
        <dbReference type="ARBA" id="ARBA00001973"/>
    </source>
</evidence>
<feature type="domain" description="Tyrosinase C-terminal" evidence="4">
    <location>
        <begin position="132"/>
        <end position="232"/>
    </location>
</feature>
<feature type="non-terminal residue" evidence="5">
    <location>
        <position position="1"/>
    </location>
</feature>
<keyword evidence="6" id="KW-1185">Reference proteome</keyword>
<dbReference type="AlphaFoldDB" id="W6Z748"/>
<dbReference type="EMBL" id="KI964387">
    <property type="protein sequence ID" value="EUC39496.1"/>
    <property type="molecule type" value="Genomic_DNA"/>
</dbReference>
<dbReference type="RefSeq" id="XP_007693987.1">
    <property type="nucleotide sequence ID" value="XM_007695797.1"/>
</dbReference>
<keyword evidence="2" id="KW-0560">Oxidoreductase</keyword>
<organism evidence="5 6">
    <name type="scientific">Bipolaris oryzae ATCC 44560</name>
    <dbReference type="NCBI Taxonomy" id="930090"/>
    <lineage>
        <taxon>Eukaryota</taxon>
        <taxon>Fungi</taxon>
        <taxon>Dikarya</taxon>
        <taxon>Ascomycota</taxon>
        <taxon>Pezizomycotina</taxon>
        <taxon>Dothideomycetes</taxon>
        <taxon>Pleosporomycetidae</taxon>
        <taxon>Pleosporales</taxon>
        <taxon>Pleosporineae</taxon>
        <taxon>Pleosporaceae</taxon>
        <taxon>Bipolaris</taxon>
    </lineage>
</organism>
<dbReference type="HOGENOM" id="CLU_1006654_0_0_1"/>
<accession>W6Z748</accession>
<sequence>NVDRLFTLYTLSHPTTWQLPSNISTNSNLFLADNTLIDASTPLLPFRRTPDAFWSINECRDTAVLSYAYPETQRWKFASDESFAAHVEGEVARLYGGRVREQAVQKVVVEEEEEQSSAFGGLLQRNGGRYTDWVVETRVRGGAVRGTFRVQFSLGEMDAGAWMVLMPAVRRDEVLGGKGEGKEMVGTTSLTGLLVECVNNGTLGGLDEEVVLPFLQGRLRWWVLDDAGKRMTKLQGGAVNVTLVSTEARVPVDEGKPIEYSEIVRSYPGVVREKVDG</sequence>